<keyword evidence="6" id="KW-1185">Reference proteome</keyword>
<dbReference type="GO" id="GO:0005829">
    <property type="term" value="C:cytosol"/>
    <property type="evidence" value="ECO:0007669"/>
    <property type="project" value="TreeGrafter"/>
</dbReference>
<organism evidence="5 6">
    <name type="scientific">Anaeromicrobium sediminis</name>
    <dbReference type="NCBI Taxonomy" id="1478221"/>
    <lineage>
        <taxon>Bacteria</taxon>
        <taxon>Bacillati</taxon>
        <taxon>Bacillota</taxon>
        <taxon>Clostridia</taxon>
        <taxon>Peptostreptococcales</taxon>
        <taxon>Thermotaleaceae</taxon>
        <taxon>Anaeromicrobium</taxon>
    </lineage>
</organism>
<sequence length="354" mass="39804">MKKCPRIEVNLEKLKENAKALVNLCSKEDIRSAIVTKAFCGDKRITKAIVEEGIDLIADARTENLKNLAEFKEEKLLLRLPMMSEISDVIDYVDISLNSEIDTMRKLSEEALKKDKIHKVVLMLDLGDLREGILEKDIFLTVEEILKLKGIKLIGVGTNLTCFGAVIPDEVNLGKLQEYAEEIEEKFNIELTLISGGNSSSVYLLGQDKMPKRINNLRLGEVILLGNETAYGEKIENTHNDVFQLVAQIVELKEKPSVPTGEIGKDAFGNVPTFEDRGIRKRAILGVGKQDIMLDSLYPIEENMIVLGSSSDHLIVDVTDCHREYKIGDEIKFNMGYGTLLRSMTSKYVHKEYL</sequence>
<evidence type="ECO:0000256" key="1">
    <source>
        <dbReference type="ARBA" id="ARBA00001933"/>
    </source>
</evidence>
<dbReference type="AlphaFoldDB" id="A0A267MEY0"/>
<comment type="cofactor">
    <cofactor evidence="1">
        <name>pyridoxal 5'-phosphate</name>
        <dbReference type="ChEBI" id="CHEBI:597326"/>
    </cofactor>
</comment>
<keyword evidence="3" id="KW-0413">Isomerase</keyword>
<proteinExistence type="predicted"/>
<dbReference type="GO" id="GO:0008784">
    <property type="term" value="F:alanine racemase activity"/>
    <property type="evidence" value="ECO:0007669"/>
    <property type="project" value="TreeGrafter"/>
</dbReference>
<evidence type="ECO:0000256" key="2">
    <source>
        <dbReference type="ARBA" id="ARBA00022898"/>
    </source>
</evidence>
<dbReference type="CDD" id="cd06815">
    <property type="entry name" value="PLPDE_III_AR_like_1"/>
    <property type="match status" value="1"/>
</dbReference>
<feature type="domain" description="Alanine racemase N-terminal" evidence="4">
    <location>
        <begin position="9"/>
        <end position="223"/>
    </location>
</feature>
<evidence type="ECO:0000256" key="3">
    <source>
        <dbReference type="ARBA" id="ARBA00023235"/>
    </source>
</evidence>
<dbReference type="SUPFAM" id="SSF51419">
    <property type="entry name" value="PLP-binding barrel"/>
    <property type="match status" value="1"/>
</dbReference>
<dbReference type="Proteomes" id="UP000216024">
    <property type="component" value="Unassembled WGS sequence"/>
</dbReference>
<protein>
    <submittedName>
        <fullName evidence="5">Alanine racemase</fullName>
    </submittedName>
</protein>
<dbReference type="OrthoDB" id="504078at2"/>
<evidence type="ECO:0000259" key="4">
    <source>
        <dbReference type="Pfam" id="PF01168"/>
    </source>
</evidence>
<dbReference type="PANTHER" id="PTHR30511:SF3">
    <property type="entry name" value="LYSINE RACEMASE"/>
    <property type="match status" value="1"/>
</dbReference>
<reference evidence="5 6" key="1">
    <citation type="submission" date="2017-06" db="EMBL/GenBank/DDBJ databases">
        <title>Draft genome sequence of anaerobic fermentative bacterium Anaeromicrobium sediminis DY2726D isolated from West Pacific Ocean sediments.</title>
        <authorList>
            <person name="Zeng X."/>
        </authorList>
    </citation>
    <scope>NUCLEOTIDE SEQUENCE [LARGE SCALE GENOMIC DNA]</scope>
    <source>
        <strain evidence="5 6">DY2726D</strain>
    </source>
</reference>
<comment type="caution">
    <text evidence="5">The sequence shown here is derived from an EMBL/GenBank/DDBJ whole genome shotgun (WGS) entry which is preliminary data.</text>
</comment>
<dbReference type="PANTHER" id="PTHR30511">
    <property type="entry name" value="ALANINE RACEMASE"/>
    <property type="match status" value="1"/>
</dbReference>
<evidence type="ECO:0000313" key="5">
    <source>
        <dbReference type="EMBL" id="PAB57942.1"/>
    </source>
</evidence>
<dbReference type="GO" id="GO:0030170">
    <property type="term" value="F:pyridoxal phosphate binding"/>
    <property type="evidence" value="ECO:0007669"/>
    <property type="project" value="TreeGrafter"/>
</dbReference>
<dbReference type="NCBIfam" id="NF040742">
    <property type="entry name" value="racem_Orr"/>
    <property type="match status" value="1"/>
</dbReference>
<dbReference type="InterPro" id="IPR000821">
    <property type="entry name" value="Ala_racemase"/>
</dbReference>
<dbReference type="InterPro" id="IPR029066">
    <property type="entry name" value="PLP-binding_barrel"/>
</dbReference>
<gene>
    <name evidence="5" type="ORF">CCE28_17405</name>
</gene>
<dbReference type="InterPro" id="IPR001608">
    <property type="entry name" value="Ala_racemase_N"/>
</dbReference>
<dbReference type="Pfam" id="PF01168">
    <property type="entry name" value="Ala_racemase_N"/>
    <property type="match status" value="1"/>
</dbReference>
<dbReference type="Gene3D" id="3.20.20.10">
    <property type="entry name" value="Alanine racemase"/>
    <property type="match status" value="1"/>
</dbReference>
<dbReference type="RefSeq" id="WP_095135005.1">
    <property type="nucleotide sequence ID" value="NZ_NIBG01000021.1"/>
</dbReference>
<accession>A0A267MEY0</accession>
<dbReference type="EMBL" id="NIBG01000021">
    <property type="protein sequence ID" value="PAB57942.1"/>
    <property type="molecule type" value="Genomic_DNA"/>
</dbReference>
<keyword evidence="2" id="KW-0663">Pyridoxal phosphate</keyword>
<evidence type="ECO:0000313" key="6">
    <source>
        <dbReference type="Proteomes" id="UP000216024"/>
    </source>
</evidence>
<name>A0A267MEY0_9FIRM</name>